<comment type="function">
    <text evidence="1">Substrate recognition and binding subunit of the essential mitochondrial processing protease (MPP), which cleaves the mitochondrial sequence off newly imported precursors proteins.</text>
</comment>
<dbReference type="HOGENOM" id="CLU_009902_5_2_1"/>
<reference evidence="6 7" key="1">
    <citation type="journal article" date="2012" name="Science">
        <title>The Paleozoic origin of enzymatic lignin decomposition reconstructed from 31 fungal genomes.</title>
        <authorList>
            <person name="Floudas D."/>
            <person name="Binder M."/>
            <person name="Riley R."/>
            <person name="Barry K."/>
            <person name="Blanchette R.A."/>
            <person name="Henrissat B."/>
            <person name="Martinez A.T."/>
            <person name="Otillar R."/>
            <person name="Spatafora J.W."/>
            <person name="Yadav J.S."/>
            <person name="Aerts A."/>
            <person name="Benoit I."/>
            <person name="Boyd A."/>
            <person name="Carlson A."/>
            <person name="Copeland A."/>
            <person name="Coutinho P.M."/>
            <person name="de Vries R.P."/>
            <person name="Ferreira P."/>
            <person name="Findley K."/>
            <person name="Foster B."/>
            <person name="Gaskell J."/>
            <person name="Glotzer D."/>
            <person name="Gorecki P."/>
            <person name="Heitman J."/>
            <person name="Hesse C."/>
            <person name="Hori C."/>
            <person name="Igarashi K."/>
            <person name="Jurgens J.A."/>
            <person name="Kallen N."/>
            <person name="Kersten P."/>
            <person name="Kohler A."/>
            <person name="Kuees U."/>
            <person name="Kumar T.K.A."/>
            <person name="Kuo A."/>
            <person name="LaButti K."/>
            <person name="Larrondo L.F."/>
            <person name="Lindquist E."/>
            <person name="Ling A."/>
            <person name="Lombard V."/>
            <person name="Lucas S."/>
            <person name="Lundell T."/>
            <person name="Martin R."/>
            <person name="McLaughlin D.J."/>
            <person name="Morgenstern I."/>
            <person name="Morin E."/>
            <person name="Murat C."/>
            <person name="Nagy L.G."/>
            <person name="Nolan M."/>
            <person name="Ohm R.A."/>
            <person name="Patyshakuliyeva A."/>
            <person name="Rokas A."/>
            <person name="Ruiz-Duenas F.J."/>
            <person name="Sabat G."/>
            <person name="Salamov A."/>
            <person name="Samejima M."/>
            <person name="Schmutz J."/>
            <person name="Slot J.C."/>
            <person name="St John F."/>
            <person name="Stenlid J."/>
            <person name="Sun H."/>
            <person name="Sun S."/>
            <person name="Syed K."/>
            <person name="Tsang A."/>
            <person name="Wiebenga A."/>
            <person name="Young D."/>
            <person name="Pisabarro A."/>
            <person name="Eastwood D.C."/>
            <person name="Martin F."/>
            <person name="Cullen D."/>
            <person name="Grigoriev I.V."/>
            <person name="Hibbett D.S."/>
        </authorList>
    </citation>
    <scope>NUCLEOTIDE SEQUENCE [LARGE SCALE GENOMIC DNA]</scope>
    <source>
        <strain evidence="6 7">DJM-731 SS1</strain>
    </source>
</reference>
<feature type="compositionally biased region" description="Polar residues" evidence="3">
    <location>
        <begin position="272"/>
        <end position="285"/>
    </location>
</feature>
<evidence type="ECO:0000256" key="3">
    <source>
        <dbReference type="SAM" id="MobiDB-lite"/>
    </source>
</evidence>
<dbReference type="PANTHER" id="PTHR11851:SF49">
    <property type="entry name" value="MITOCHONDRIAL-PROCESSING PEPTIDASE SUBUNIT ALPHA"/>
    <property type="match status" value="1"/>
</dbReference>
<gene>
    <name evidence="6" type="ORF">DACRYDRAFT_115768</name>
</gene>
<dbReference type="PANTHER" id="PTHR11851">
    <property type="entry name" value="METALLOPROTEASE"/>
    <property type="match status" value="1"/>
</dbReference>
<dbReference type="InterPro" id="IPR011249">
    <property type="entry name" value="Metalloenz_LuxS/M16"/>
</dbReference>
<dbReference type="SUPFAM" id="SSF63411">
    <property type="entry name" value="LuxS/MPP-like metallohydrolase"/>
    <property type="match status" value="2"/>
</dbReference>
<evidence type="ECO:0000256" key="1">
    <source>
        <dbReference type="ARBA" id="ARBA00002123"/>
    </source>
</evidence>
<feature type="domain" description="Peptidase M16 N-terminal" evidence="4">
    <location>
        <begin position="41"/>
        <end position="188"/>
    </location>
</feature>
<dbReference type="GO" id="GO:0006627">
    <property type="term" value="P:protein processing involved in protein targeting to mitochondrion"/>
    <property type="evidence" value="ECO:0007669"/>
    <property type="project" value="TreeGrafter"/>
</dbReference>
<dbReference type="EMBL" id="JH795861">
    <property type="protein sequence ID" value="EJU02792.1"/>
    <property type="molecule type" value="Genomic_DNA"/>
</dbReference>
<protein>
    <submittedName>
        <fullName evidence="6">LuxS/MPP-like metallohydrolase</fullName>
    </submittedName>
</protein>
<dbReference type="OrthoDB" id="277191at2759"/>
<dbReference type="STRING" id="1858805.M5GA33"/>
<feature type="domain" description="Peptidase M16 C-terminal" evidence="5">
    <location>
        <begin position="194"/>
        <end position="430"/>
    </location>
</feature>
<dbReference type="AlphaFoldDB" id="M5GA33"/>
<dbReference type="Pfam" id="PF05193">
    <property type="entry name" value="Peptidase_M16_C"/>
    <property type="match status" value="1"/>
</dbReference>
<evidence type="ECO:0000259" key="4">
    <source>
        <dbReference type="Pfam" id="PF00675"/>
    </source>
</evidence>
<dbReference type="GO" id="GO:0046872">
    <property type="term" value="F:metal ion binding"/>
    <property type="evidence" value="ECO:0007669"/>
    <property type="project" value="InterPro"/>
</dbReference>
<dbReference type="InterPro" id="IPR011765">
    <property type="entry name" value="Pept_M16_N"/>
</dbReference>
<dbReference type="Proteomes" id="UP000030653">
    <property type="component" value="Unassembled WGS sequence"/>
</dbReference>
<name>M5GA33_DACPD</name>
<dbReference type="OMA" id="LKYHHSP"/>
<dbReference type="GO" id="GO:0005739">
    <property type="term" value="C:mitochondrion"/>
    <property type="evidence" value="ECO:0007669"/>
    <property type="project" value="TreeGrafter"/>
</dbReference>
<accession>M5GA33</accession>
<keyword evidence="6" id="KW-0378">Hydrolase</keyword>
<feature type="region of interest" description="Disordered" evidence="3">
    <location>
        <begin position="246"/>
        <end position="302"/>
    </location>
</feature>
<evidence type="ECO:0000256" key="2">
    <source>
        <dbReference type="ARBA" id="ARBA00007261"/>
    </source>
</evidence>
<dbReference type="GO" id="GO:0016787">
    <property type="term" value="F:hydrolase activity"/>
    <property type="evidence" value="ECO:0007669"/>
    <property type="project" value="UniProtKB-KW"/>
</dbReference>
<organism evidence="6 7">
    <name type="scientific">Dacryopinax primogenitus (strain DJM 731)</name>
    <name type="common">Brown rot fungus</name>
    <dbReference type="NCBI Taxonomy" id="1858805"/>
    <lineage>
        <taxon>Eukaryota</taxon>
        <taxon>Fungi</taxon>
        <taxon>Dikarya</taxon>
        <taxon>Basidiomycota</taxon>
        <taxon>Agaricomycotina</taxon>
        <taxon>Dacrymycetes</taxon>
        <taxon>Dacrymycetales</taxon>
        <taxon>Dacrymycetaceae</taxon>
        <taxon>Dacryopinax</taxon>
    </lineage>
</organism>
<sequence length="549" mass="58924">MHRLPVKRLSLARRLATSAGSLHGSALDPSVQITTLPNQVRVTTEESPGHFHSIGVYVDAGSRYENERLCGVSHTLDRMAYKSTTAHSALDTSAILDATGIQLTCSSSREAMMYQSTHFPADLSTALSLIASTLHQPLFLPQELEEQKEAAAYEIREITAKPDLILPELVHQAAFGRHTLGRPLLCPEDRLEHITPEVLREYIATWVRPERIVVAGAGMPHRQLVELAEQYFGYMPYVEQNAAPTVRFPPPSVQAHPTPQSQPLTPPPSPSMGSAPNLTARLSTLSSPSPVPPPREPAVHQPSTILVPDDTLPFTHLHLAFPSLPISHPSIYALAVLQVLLGGGSSFSAGGPGKGMYSRCYTQILNRHHSVDACQAFHHIYTDAGLFGVAASSTHATASALPLIMGTFLAQLMQPGNIQPSELSRAKNQLKSSIAMSLESRAVQVEDLGRQVQVHGRRVGPWELDERIDAVEKEDVERVAREVLSGQLGTEGGGKAGVTVVARGNVDALGDVRVALGKYGVGSARGTGSGLGWGSGGTKTGARRWLPGL</sequence>
<evidence type="ECO:0000313" key="6">
    <source>
        <dbReference type="EMBL" id="EJU02792.1"/>
    </source>
</evidence>
<evidence type="ECO:0000313" key="7">
    <source>
        <dbReference type="Proteomes" id="UP000030653"/>
    </source>
</evidence>
<dbReference type="GeneID" id="63685137"/>
<evidence type="ECO:0000259" key="5">
    <source>
        <dbReference type="Pfam" id="PF05193"/>
    </source>
</evidence>
<keyword evidence="7" id="KW-1185">Reference proteome</keyword>
<dbReference type="Gene3D" id="3.30.830.10">
    <property type="entry name" value="Metalloenzyme, LuxS/M16 peptidase-like"/>
    <property type="match status" value="2"/>
</dbReference>
<dbReference type="InterPro" id="IPR050361">
    <property type="entry name" value="MPP/UQCRC_Complex"/>
</dbReference>
<comment type="similarity">
    <text evidence="2">Belongs to the peptidase M16 family.</text>
</comment>
<dbReference type="RefSeq" id="XP_040629686.1">
    <property type="nucleotide sequence ID" value="XM_040770075.1"/>
</dbReference>
<proteinExistence type="inferred from homology"/>
<dbReference type="InterPro" id="IPR007863">
    <property type="entry name" value="Peptidase_M16_C"/>
</dbReference>
<dbReference type="Pfam" id="PF00675">
    <property type="entry name" value="Peptidase_M16"/>
    <property type="match status" value="1"/>
</dbReference>